<evidence type="ECO:0000313" key="3">
    <source>
        <dbReference type="EMBL" id="KAK3253622.1"/>
    </source>
</evidence>
<dbReference type="Proteomes" id="UP001190700">
    <property type="component" value="Unassembled WGS sequence"/>
</dbReference>
<sequence>MHEWYIINMAYVLGIPSVFIVLYWVGHRAIKHHREYKMFTMASIKSLVFTLFVMYPFCSANFLTVFPCRNIYGTYYMIYHPEEPCFTTKHVQFMLLNSTCGVLLFIIGVPTFFMCCLSHFQLPRIAKEKEQNALLLSLVIQFSSQQSLSLDCRKSDNEVDGKILNNMYSALFPTHTKLKDLPPEKTCKTASSNNINGDGDTEDGQMSLSQQRKHPADSHLRAHADPPNTVPLATVAESPEQNANRSIDEPIISPSPRISSANIRGNYQEDNDILIKTALVEYAKSIRLQIYVPIQWQMYPDICKDNLSQMQQLERDAITYMSFLFAAYHPRYWYFEVIDTFRKLILISVPVLVNDNRAVQLITSVFVCTTYLLILIALQPIANTINYRVRVLFSCLLLMNLQYAMFLSAEMVDTGHITVTLMVLMNVGAFTGPCFLSLYLIGSGLHSMYRKQLKTSSDSDQRQQDSEVISDVWHGSSYLHGRHRREICGNADIQCLSGE</sequence>
<dbReference type="AlphaFoldDB" id="A0AAE0CEI1"/>
<evidence type="ECO:0000313" key="4">
    <source>
        <dbReference type="Proteomes" id="UP001190700"/>
    </source>
</evidence>
<dbReference type="EMBL" id="LGRX02024721">
    <property type="protein sequence ID" value="KAK3253622.1"/>
    <property type="molecule type" value="Genomic_DNA"/>
</dbReference>
<comment type="caution">
    <text evidence="3">The sequence shown here is derived from an EMBL/GenBank/DDBJ whole genome shotgun (WGS) entry which is preliminary data.</text>
</comment>
<name>A0AAE0CEI1_9CHLO</name>
<feature type="region of interest" description="Disordered" evidence="1">
    <location>
        <begin position="182"/>
        <end position="232"/>
    </location>
</feature>
<keyword evidence="4" id="KW-1185">Reference proteome</keyword>
<protein>
    <submittedName>
        <fullName evidence="3">Uncharacterized protein</fullName>
    </submittedName>
</protein>
<feature type="transmembrane region" description="Helical" evidence="2">
    <location>
        <begin position="92"/>
        <end position="117"/>
    </location>
</feature>
<feature type="transmembrane region" description="Helical" evidence="2">
    <location>
        <begin position="390"/>
        <end position="409"/>
    </location>
</feature>
<dbReference type="PANTHER" id="PTHR11319">
    <property type="entry name" value="G PROTEIN-COUPLED RECEPTOR-RELATED"/>
    <property type="match status" value="1"/>
</dbReference>
<feature type="transmembrane region" description="Helical" evidence="2">
    <location>
        <begin position="6"/>
        <end position="26"/>
    </location>
</feature>
<reference evidence="3 4" key="1">
    <citation type="journal article" date="2015" name="Genome Biol. Evol.">
        <title>Comparative Genomics of a Bacterivorous Green Alga Reveals Evolutionary Causalities and Consequences of Phago-Mixotrophic Mode of Nutrition.</title>
        <authorList>
            <person name="Burns J.A."/>
            <person name="Paasch A."/>
            <person name="Narechania A."/>
            <person name="Kim E."/>
        </authorList>
    </citation>
    <scope>NUCLEOTIDE SEQUENCE [LARGE SCALE GENOMIC DNA]</scope>
    <source>
        <strain evidence="3 4">PLY_AMNH</strain>
    </source>
</reference>
<keyword evidence="2" id="KW-0472">Membrane</keyword>
<dbReference type="PANTHER" id="PTHR11319:SF35">
    <property type="entry name" value="OUTER MEMBRANE PROTEIN PMPC-RELATED"/>
    <property type="match status" value="1"/>
</dbReference>
<feature type="compositionally biased region" description="Basic and acidic residues" evidence="1">
    <location>
        <begin position="214"/>
        <end position="224"/>
    </location>
</feature>
<proteinExistence type="predicted"/>
<feature type="transmembrane region" description="Helical" evidence="2">
    <location>
        <begin position="421"/>
        <end position="441"/>
    </location>
</feature>
<feature type="transmembrane region" description="Helical" evidence="2">
    <location>
        <begin position="47"/>
        <end position="72"/>
    </location>
</feature>
<feature type="transmembrane region" description="Helical" evidence="2">
    <location>
        <begin position="317"/>
        <end position="334"/>
    </location>
</feature>
<evidence type="ECO:0000256" key="2">
    <source>
        <dbReference type="SAM" id="Phobius"/>
    </source>
</evidence>
<accession>A0AAE0CEI1</accession>
<keyword evidence="2" id="KW-0812">Transmembrane</keyword>
<gene>
    <name evidence="3" type="ORF">CYMTET_37132</name>
</gene>
<evidence type="ECO:0000256" key="1">
    <source>
        <dbReference type="SAM" id="MobiDB-lite"/>
    </source>
</evidence>
<organism evidence="3 4">
    <name type="scientific">Cymbomonas tetramitiformis</name>
    <dbReference type="NCBI Taxonomy" id="36881"/>
    <lineage>
        <taxon>Eukaryota</taxon>
        <taxon>Viridiplantae</taxon>
        <taxon>Chlorophyta</taxon>
        <taxon>Pyramimonadophyceae</taxon>
        <taxon>Pyramimonadales</taxon>
        <taxon>Pyramimonadaceae</taxon>
        <taxon>Cymbomonas</taxon>
    </lineage>
</organism>
<feature type="transmembrane region" description="Helical" evidence="2">
    <location>
        <begin position="358"/>
        <end position="378"/>
    </location>
</feature>
<keyword evidence="2" id="KW-1133">Transmembrane helix</keyword>